<dbReference type="KEGG" id="sind:105171925"/>
<reference evidence="5 6" key="1">
    <citation type="submission" date="2025-04" db="UniProtKB">
        <authorList>
            <consortium name="RefSeq"/>
        </authorList>
    </citation>
    <scope>IDENTIFICATION</scope>
</reference>
<dbReference type="Pfam" id="PF24670">
    <property type="entry name" value="DUF7653"/>
    <property type="match status" value="1"/>
</dbReference>
<dbReference type="InterPro" id="IPR056070">
    <property type="entry name" value="DUF7653"/>
</dbReference>
<dbReference type="Gene3D" id="1.10.287.1490">
    <property type="match status" value="1"/>
</dbReference>
<name>A0A6I9TWC7_SESIN</name>
<evidence type="ECO:0000313" key="8">
    <source>
        <dbReference type="RefSeq" id="XP_020553151.1"/>
    </source>
</evidence>
<feature type="region of interest" description="Disordered" evidence="2">
    <location>
        <begin position="289"/>
        <end position="310"/>
    </location>
</feature>
<proteinExistence type="predicted"/>
<evidence type="ECO:0000313" key="6">
    <source>
        <dbReference type="RefSeq" id="XP_011091489.1"/>
    </source>
</evidence>
<feature type="coiled-coil region" evidence="1">
    <location>
        <begin position="802"/>
        <end position="920"/>
    </location>
</feature>
<feature type="domain" description="DUF7653" evidence="3">
    <location>
        <begin position="614"/>
        <end position="742"/>
    </location>
</feature>
<dbReference type="GeneID" id="105171925"/>
<protein>
    <submittedName>
        <fullName evidence="5 6">Uveal autoantigen with coiled-coil domains and ankyrin repeats</fullName>
    </submittedName>
</protein>
<dbReference type="Proteomes" id="UP000504604">
    <property type="component" value="Linkage group LG10"/>
</dbReference>
<dbReference type="RefSeq" id="XP_011091489.1">
    <property type="nucleotide sequence ID" value="XM_011093187.2"/>
</dbReference>
<dbReference type="AlphaFoldDB" id="A0A6I9TWC7"/>
<evidence type="ECO:0000313" key="5">
    <source>
        <dbReference type="RefSeq" id="XP_011091487.1"/>
    </source>
</evidence>
<evidence type="ECO:0000256" key="2">
    <source>
        <dbReference type="SAM" id="MobiDB-lite"/>
    </source>
</evidence>
<evidence type="ECO:0000313" key="7">
    <source>
        <dbReference type="RefSeq" id="XP_011091490.1"/>
    </source>
</evidence>
<organism evidence="4 7">
    <name type="scientific">Sesamum indicum</name>
    <name type="common">Oriental sesame</name>
    <name type="synonym">Sesamum orientale</name>
    <dbReference type="NCBI Taxonomy" id="4182"/>
    <lineage>
        <taxon>Eukaryota</taxon>
        <taxon>Viridiplantae</taxon>
        <taxon>Streptophyta</taxon>
        <taxon>Embryophyta</taxon>
        <taxon>Tracheophyta</taxon>
        <taxon>Spermatophyta</taxon>
        <taxon>Magnoliopsida</taxon>
        <taxon>eudicotyledons</taxon>
        <taxon>Gunneridae</taxon>
        <taxon>Pentapetalae</taxon>
        <taxon>asterids</taxon>
        <taxon>lamiids</taxon>
        <taxon>Lamiales</taxon>
        <taxon>Pedaliaceae</taxon>
        <taxon>Sesamum</taxon>
    </lineage>
</organism>
<feature type="compositionally biased region" description="Polar residues" evidence="2">
    <location>
        <begin position="79"/>
        <end position="95"/>
    </location>
</feature>
<feature type="region of interest" description="Disordered" evidence="2">
    <location>
        <begin position="185"/>
        <end position="240"/>
    </location>
</feature>
<accession>A0A6I9TWC7</accession>
<keyword evidence="1" id="KW-0175">Coiled coil</keyword>
<sequence length="949" mass="108658">MKKLFFFKSHSSNSTNSNQLSLPSMDKQVYWEKPTERLEKSTKNKHGSEDQVCVAAPCLRRSLSFSSGSLYDNGKGLRNSDQTGSPCSTSYYSNKQSRHHSSRSRTLTPERQNRTKCTDAAMVKNAGKVEKFDCIVSRAHSDLSEIPSYCSSNVSNKVLDRYIDGEQQMERCESEANFSMRNQFENGNTVVKRPPRFRFSGPASHDAREQKPKSQSFRETESSHLQLSSKDQGENGYCNESPRKLAKHVVERLSQSQFLPKIRSKDFDPDSPITVEAVYGRASNRSSNAYTDEISPRNCTTDWHTDTTDGSHQETISEFLEMESSAGDKEGVRENFSAVMDADLELLKKFKEAEDRAALLSEELERGNFIQFRGLSVSALIQTIRSLTEEKLNMALEVSAVLEDRIAEKAWIREKLKHERVELDAQCRRLEKEKNEMQLALEKELDRRSTEWSRKLEKYQAEEHRLRERVRELAEQNVCLQREVSSSSEREKDTRTKTTNMEKQIADLSIQVKETQEENQSLQKTLSEIQDKSRSAEEDRNCIQRNYEERVRECKDMHQAISRLQRTSNDQEKTIDGLRGLCEELGKKISQENFDFGFAKLQVEHMRLTGVEHSLRKEVESYRAEVDSLRHENIDLLNRLKSNGKEGTSSTFKLDRELQNRISCLQNQMLPLLMDSSQLGRKLLEYVKAIGGYPLKKGPASATCLDGQVLVECEVKLQGLERAAENLLISIQTVSSVLQEKSALLQENFYSVGMDPQAPRSDGESHKWREQKSEDIIRSELKAETLLTSLLREKLYSKDLEIEQLQAEVAAAVRGNDVLKCEVQNALDNLSCINHKMKELELQMMKKDETINQLQGDLQECKKELAIVRGILPKVSEERDLMWDEVKQYTEKNMLLNSEINALRKKIEALDEDILLKEGQITILKDSIGKPFNLLASPDSSENFWTGAR</sequence>
<evidence type="ECO:0000256" key="1">
    <source>
        <dbReference type="SAM" id="Coils"/>
    </source>
</evidence>
<dbReference type="RefSeq" id="XP_020553151.1">
    <property type="nucleotide sequence ID" value="XM_020697492.1"/>
</dbReference>
<feature type="coiled-coil region" evidence="1">
    <location>
        <begin position="413"/>
        <end position="546"/>
    </location>
</feature>
<dbReference type="PANTHER" id="PTHR47491">
    <property type="entry name" value="CAP-GLY DOMAIN LINKER"/>
    <property type="match status" value="1"/>
</dbReference>
<dbReference type="PANTHER" id="PTHR47491:SF5">
    <property type="entry name" value="CAP-GLY DOMAIN LINKER"/>
    <property type="match status" value="1"/>
</dbReference>
<evidence type="ECO:0000313" key="4">
    <source>
        <dbReference type="Proteomes" id="UP000504604"/>
    </source>
</evidence>
<feature type="coiled-coil region" evidence="1">
    <location>
        <begin position="612"/>
        <end position="639"/>
    </location>
</feature>
<dbReference type="RefSeq" id="XP_011091487.1">
    <property type="nucleotide sequence ID" value="XM_011093185.2"/>
</dbReference>
<gene>
    <name evidence="5 6 7 8" type="primary">LOC105171925</name>
</gene>
<evidence type="ECO:0000259" key="3">
    <source>
        <dbReference type="Pfam" id="PF24670"/>
    </source>
</evidence>
<feature type="region of interest" description="Disordered" evidence="2">
    <location>
        <begin position="74"/>
        <end position="113"/>
    </location>
</feature>
<dbReference type="OrthoDB" id="1938127at2759"/>
<dbReference type="RefSeq" id="XP_011091490.1">
    <property type="nucleotide sequence ID" value="XM_011093188.2"/>
</dbReference>
<keyword evidence="4" id="KW-1185">Reference proteome</keyword>
<feature type="compositionally biased region" description="Basic and acidic residues" evidence="2">
    <location>
        <begin position="205"/>
        <end position="222"/>
    </location>
</feature>
<dbReference type="Gramene" id="SIN_1019062.t">
    <property type="protein sequence ID" value="SIN_1019062.t"/>
    <property type="gene ID" value="SIN_1019062"/>
</dbReference>